<dbReference type="AlphaFoldDB" id="A0A1F4ZRB7"/>
<reference evidence="2 3" key="1">
    <citation type="journal article" date="2016" name="Nat. Commun.">
        <title>Thousands of microbial genomes shed light on interconnected biogeochemical processes in an aquifer system.</title>
        <authorList>
            <person name="Anantharaman K."/>
            <person name="Brown C.T."/>
            <person name="Hug L.A."/>
            <person name="Sharon I."/>
            <person name="Castelle C.J."/>
            <person name="Probst A.J."/>
            <person name="Thomas B.C."/>
            <person name="Singh A."/>
            <person name="Wilkins M.J."/>
            <person name="Karaoz U."/>
            <person name="Brodie E.L."/>
            <person name="Williams K.H."/>
            <person name="Hubbard S.S."/>
            <person name="Banfield J.F."/>
        </authorList>
    </citation>
    <scope>NUCLEOTIDE SEQUENCE [LARGE SCALE GENOMIC DNA]</scope>
</reference>
<dbReference type="Proteomes" id="UP000176424">
    <property type="component" value="Unassembled WGS sequence"/>
</dbReference>
<dbReference type="Pfam" id="PF04266">
    <property type="entry name" value="ASCH"/>
    <property type="match status" value="1"/>
</dbReference>
<gene>
    <name evidence="2" type="ORF">A2397_01375</name>
</gene>
<dbReference type="InterPro" id="IPR007374">
    <property type="entry name" value="ASCH_domain"/>
</dbReference>
<accession>A0A1F4ZRB7</accession>
<proteinExistence type="predicted"/>
<protein>
    <recommendedName>
        <fullName evidence="1">ASCH domain-containing protein</fullName>
    </recommendedName>
</protein>
<sequence length="142" mass="16386">MDHVAIMKKSWGLLPKILSGKKTIESRWYKNRSAPWGKIMAGDTVYFKNSGEKVTVKAEVTKVLQFENLNQKKIKSVLLEYGERDGIDDISLYYDLFKDKKYCLLIFLCNAQEIEPLEISKNGYGSMAAWISDYQFFPVAKK</sequence>
<feature type="domain" description="ASCH" evidence="1">
    <location>
        <begin position="14"/>
        <end position="72"/>
    </location>
</feature>
<evidence type="ECO:0000313" key="2">
    <source>
        <dbReference type="EMBL" id="OGD08895.1"/>
    </source>
</evidence>
<dbReference type="STRING" id="1797263.A2397_01375"/>
<dbReference type="EMBL" id="MEXR01000045">
    <property type="protein sequence ID" value="OGD08895.1"/>
    <property type="molecule type" value="Genomic_DNA"/>
</dbReference>
<dbReference type="SUPFAM" id="SSF88697">
    <property type="entry name" value="PUA domain-like"/>
    <property type="match status" value="1"/>
</dbReference>
<dbReference type="InterPro" id="IPR015947">
    <property type="entry name" value="PUA-like_sf"/>
</dbReference>
<evidence type="ECO:0000313" key="3">
    <source>
        <dbReference type="Proteomes" id="UP000176424"/>
    </source>
</evidence>
<comment type="caution">
    <text evidence="2">The sequence shown here is derived from an EMBL/GenBank/DDBJ whole genome shotgun (WGS) entry which is preliminary data.</text>
</comment>
<evidence type="ECO:0000259" key="1">
    <source>
        <dbReference type="Pfam" id="PF04266"/>
    </source>
</evidence>
<name>A0A1F4ZRB7_9BACT</name>
<organism evidence="2 3">
    <name type="scientific">Candidatus Amesbacteria bacterium RIFOXYB1_FULL_44_23</name>
    <dbReference type="NCBI Taxonomy" id="1797263"/>
    <lineage>
        <taxon>Bacteria</taxon>
        <taxon>Candidatus Amesiibacteriota</taxon>
    </lineage>
</organism>
<dbReference type="Gene3D" id="2.30.130.30">
    <property type="entry name" value="Hypothetical protein"/>
    <property type="match status" value="1"/>
</dbReference>